<dbReference type="OrthoDB" id="361029at2759"/>
<accession>A0A6A5TLQ7</accession>
<feature type="region of interest" description="Disordered" evidence="2">
    <location>
        <begin position="218"/>
        <end position="240"/>
    </location>
</feature>
<protein>
    <submittedName>
        <fullName evidence="3">DUF171-domain-containing protein</fullName>
    </submittedName>
</protein>
<comment type="similarity">
    <text evidence="1">Belongs to the class IV-like SAM-binding methyltransferase superfamily.</text>
</comment>
<feature type="region of interest" description="Disordered" evidence="2">
    <location>
        <begin position="1"/>
        <end position="60"/>
    </location>
</feature>
<dbReference type="PANTHER" id="PTHR12150">
    <property type="entry name" value="CLASS IV SAM-BINDING METHYLTRANSFERASE-RELATED"/>
    <property type="match status" value="1"/>
</dbReference>
<name>A0A6A5TLQ7_9PLEO</name>
<dbReference type="EMBL" id="ML977009">
    <property type="protein sequence ID" value="KAF1952649.1"/>
    <property type="molecule type" value="Genomic_DNA"/>
</dbReference>
<dbReference type="InterPro" id="IPR012340">
    <property type="entry name" value="NA-bd_OB-fold"/>
</dbReference>
<dbReference type="AlphaFoldDB" id="A0A6A5TLQ7"/>
<dbReference type="InterPro" id="IPR029026">
    <property type="entry name" value="tRNA_m1G_MTases_N"/>
</dbReference>
<dbReference type="SUPFAM" id="SSF50249">
    <property type="entry name" value="Nucleic acid-binding proteins"/>
    <property type="match status" value="1"/>
</dbReference>
<dbReference type="InterPro" id="IPR029028">
    <property type="entry name" value="Alpha/beta_knot_MTases"/>
</dbReference>
<reference evidence="3" key="1">
    <citation type="journal article" date="2020" name="Stud. Mycol.">
        <title>101 Dothideomycetes genomes: a test case for predicting lifestyles and emergence of pathogens.</title>
        <authorList>
            <person name="Haridas S."/>
            <person name="Albert R."/>
            <person name="Binder M."/>
            <person name="Bloem J."/>
            <person name="Labutti K."/>
            <person name="Salamov A."/>
            <person name="Andreopoulos B."/>
            <person name="Baker S."/>
            <person name="Barry K."/>
            <person name="Bills G."/>
            <person name="Bluhm B."/>
            <person name="Cannon C."/>
            <person name="Castanera R."/>
            <person name="Culley D."/>
            <person name="Daum C."/>
            <person name="Ezra D."/>
            <person name="Gonzalez J."/>
            <person name="Henrissat B."/>
            <person name="Kuo A."/>
            <person name="Liang C."/>
            <person name="Lipzen A."/>
            <person name="Lutzoni F."/>
            <person name="Magnuson J."/>
            <person name="Mondo S."/>
            <person name="Nolan M."/>
            <person name="Ohm R."/>
            <person name="Pangilinan J."/>
            <person name="Park H.-J."/>
            <person name="Ramirez L."/>
            <person name="Alfaro M."/>
            <person name="Sun H."/>
            <person name="Tritt A."/>
            <person name="Yoshinaga Y."/>
            <person name="Zwiers L.-H."/>
            <person name="Turgeon B."/>
            <person name="Goodwin S."/>
            <person name="Spatafora J."/>
            <person name="Crous P."/>
            <person name="Grigoriev I."/>
        </authorList>
    </citation>
    <scope>NUCLEOTIDE SEQUENCE</scope>
    <source>
        <strain evidence="3">CBS 675.92</strain>
    </source>
</reference>
<feature type="compositionally biased region" description="Acidic residues" evidence="2">
    <location>
        <begin position="29"/>
        <end position="43"/>
    </location>
</feature>
<dbReference type="CDD" id="cd18086">
    <property type="entry name" value="HsC9orf114-like"/>
    <property type="match status" value="1"/>
</dbReference>
<dbReference type="Gene3D" id="3.40.1280.10">
    <property type="match status" value="2"/>
</dbReference>
<evidence type="ECO:0000313" key="3">
    <source>
        <dbReference type="EMBL" id="KAF1952649.1"/>
    </source>
</evidence>
<dbReference type="Proteomes" id="UP000800035">
    <property type="component" value="Unassembled WGS sequence"/>
</dbReference>
<proteinExistence type="inferred from homology"/>
<sequence>MRTRNKKRKSAPEEEQENAVKAKKRRGDDDDDERDEANEDGDAVGDGNEMDTSKPSALFKPRMGRDWTLSMAVPGSIIANVAKPNMKTILIGRIARAAAVFCVDEIVIFDDDAANIPNYISTHYRKSKNKNKKKTKAEILDSISEEDQLFQNPDQFLYHVLSYAECPPHLRRDDIDPSLSLFPYHQNLNWAGLLPSLDMPHHLKSYEWCQYREGVAMGPSKPTARGARASPRSKGKGKAKDETMWTYIKCGLPFPVKIAAEIPPAMRVTLKFKNAEQPPSWPHLSEEECDELEVEAVSPTAPREEEGYYWGFNIRRATSISDVFTSSEFEEGYDVSIGTSERGVPLNSVLPEDVVPRNATKDSSVKRLPERFKHLLIVFGGVAGLEPAVATDPELEGKLSKETASELFDAWVNLVQGQGSRTIRTEEAVEFGLFGIKGYVDSMFDG</sequence>
<dbReference type="PANTHER" id="PTHR12150:SF13">
    <property type="entry name" value="METHYLTRANSFERASE C9ORF114-RELATED"/>
    <property type="match status" value="1"/>
</dbReference>
<organism evidence="3 4">
    <name type="scientific">Byssothecium circinans</name>
    <dbReference type="NCBI Taxonomy" id="147558"/>
    <lineage>
        <taxon>Eukaryota</taxon>
        <taxon>Fungi</taxon>
        <taxon>Dikarya</taxon>
        <taxon>Ascomycota</taxon>
        <taxon>Pezizomycotina</taxon>
        <taxon>Dothideomycetes</taxon>
        <taxon>Pleosporomycetidae</taxon>
        <taxon>Pleosporales</taxon>
        <taxon>Massarineae</taxon>
        <taxon>Massarinaceae</taxon>
        <taxon>Byssothecium</taxon>
    </lineage>
</organism>
<keyword evidence="4" id="KW-1185">Reference proteome</keyword>
<dbReference type="SUPFAM" id="SSF75217">
    <property type="entry name" value="alpha/beta knot"/>
    <property type="match status" value="1"/>
</dbReference>
<dbReference type="InterPro" id="IPR003750">
    <property type="entry name" value="Put_MeTrfase-C9orf114-like"/>
</dbReference>
<evidence type="ECO:0000313" key="4">
    <source>
        <dbReference type="Proteomes" id="UP000800035"/>
    </source>
</evidence>
<gene>
    <name evidence="3" type="ORF">CC80DRAFT_421876</name>
</gene>
<evidence type="ECO:0000256" key="2">
    <source>
        <dbReference type="SAM" id="MobiDB-lite"/>
    </source>
</evidence>
<evidence type="ECO:0000256" key="1">
    <source>
        <dbReference type="ARBA" id="ARBA00009841"/>
    </source>
</evidence>
<dbReference type="Pfam" id="PF02598">
    <property type="entry name" value="Methyltrn_RNA_3"/>
    <property type="match status" value="1"/>
</dbReference>